<dbReference type="EMBL" id="JAABOA010003180">
    <property type="protein sequence ID" value="KAF9578946.1"/>
    <property type="molecule type" value="Genomic_DNA"/>
</dbReference>
<evidence type="ECO:0000256" key="1">
    <source>
        <dbReference type="SAM" id="Phobius"/>
    </source>
</evidence>
<dbReference type="PANTHER" id="PTHR39470">
    <property type="entry name" value="CHROMOSOME 10, WHOLE GENOME SHOTGUN SEQUENCE"/>
    <property type="match status" value="1"/>
</dbReference>
<feature type="transmembrane region" description="Helical" evidence="1">
    <location>
        <begin position="6"/>
        <end position="28"/>
    </location>
</feature>
<gene>
    <name evidence="2" type="ORF">BGW38_005011</name>
</gene>
<comment type="caution">
    <text evidence="2">The sequence shown here is derived from an EMBL/GenBank/DDBJ whole genome shotgun (WGS) entry which is preliminary data.</text>
</comment>
<evidence type="ECO:0000313" key="2">
    <source>
        <dbReference type="EMBL" id="KAF9578946.1"/>
    </source>
</evidence>
<dbReference type="PANTHER" id="PTHR39470:SF1">
    <property type="entry name" value="CHORISMATE SYNTHASE PROTEIN"/>
    <property type="match status" value="1"/>
</dbReference>
<reference evidence="2" key="1">
    <citation type="journal article" date="2020" name="Fungal Divers.">
        <title>Resolving the Mortierellaceae phylogeny through synthesis of multi-gene phylogenetics and phylogenomics.</title>
        <authorList>
            <person name="Vandepol N."/>
            <person name="Liber J."/>
            <person name="Desiro A."/>
            <person name="Na H."/>
            <person name="Kennedy M."/>
            <person name="Barry K."/>
            <person name="Grigoriev I.V."/>
            <person name="Miller A.N."/>
            <person name="O'Donnell K."/>
            <person name="Stajich J.E."/>
            <person name="Bonito G."/>
        </authorList>
    </citation>
    <scope>NUCLEOTIDE SEQUENCE</scope>
    <source>
        <strain evidence="2">KOD1015</strain>
    </source>
</reference>
<feature type="non-terminal residue" evidence="2">
    <location>
        <position position="306"/>
    </location>
</feature>
<dbReference type="AlphaFoldDB" id="A0A9P6FQH7"/>
<feature type="transmembrane region" description="Helical" evidence="1">
    <location>
        <begin position="54"/>
        <end position="75"/>
    </location>
</feature>
<protein>
    <submittedName>
        <fullName evidence="2">Uncharacterized protein</fullName>
    </submittedName>
</protein>
<dbReference type="OrthoDB" id="4218123at2759"/>
<evidence type="ECO:0000313" key="3">
    <source>
        <dbReference type="Proteomes" id="UP000780801"/>
    </source>
</evidence>
<proteinExistence type="predicted"/>
<dbReference type="Proteomes" id="UP000780801">
    <property type="component" value="Unassembled WGS sequence"/>
</dbReference>
<accession>A0A9P6FQH7</accession>
<keyword evidence="3" id="KW-1185">Reference proteome</keyword>
<keyword evidence="1" id="KW-1133">Transmembrane helix</keyword>
<sequence>MVTIDSSLINILLILGLPYLISGARSFFTKTPPTPLQRARQAAPPPKPSRWYRFVLSVLALASIYHLLITTVFTLPNVFKALSLPPDCPHFILTQSWNDRAEADKAFAQLYPSTPLYERFRAMENRFLYEIFGQDAFLGCEHCSEKNDYYIYIFPAILGSYVGMGMLIGLATSQISRPNRYRTWGSVLLAALGIVEYSVISRGSDLENLANLKIANHTLIGVTGGYTLRHFSLALMSVEMIINRHRTLQLARVASLRDPMLRKQFIEYWKRREVEHSLLTADEEYKEARSIALSKIDVETVVQETN</sequence>
<keyword evidence="1" id="KW-0812">Transmembrane</keyword>
<feature type="transmembrane region" description="Helical" evidence="1">
    <location>
        <begin position="149"/>
        <end position="171"/>
    </location>
</feature>
<organism evidence="2 3">
    <name type="scientific">Lunasporangiospora selenospora</name>
    <dbReference type="NCBI Taxonomy" id="979761"/>
    <lineage>
        <taxon>Eukaryota</taxon>
        <taxon>Fungi</taxon>
        <taxon>Fungi incertae sedis</taxon>
        <taxon>Mucoromycota</taxon>
        <taxon>Mortierellomycotina</taxon>
        <taxon>Mortierellomycetes</taxon>
        <taxon>Mortierellales</taxon>
        <taxon>Mortierellaceae</taxon>
        <taxon>Lunasporangiospora</taxon>
    </lineage>
</organism>
<name>A0A9P6FQH7_9FUNG</name>
<keyword evidence="1" id="KW-0472">Membrane</keyword>